<proteinExistence type="predicted"/>
<dbReference type="InterPro" id="IPR003594">
    <property type="entry name" value="HATPase_dom"/>
</dbReference>
<dbReference type="RefSeq" id="WP_260392641.1">
    <property type="nucleotide sequence ID" value="NZ_BJXC01000018.1"/>
</dbReference>
<dbReference type="EMBL" id="BJXC01000018">
    <property type="protein sequence ID" value="GEM52696.1"/>
    <property type="molecule type" value="Genomic_DNA"/>
</dbReference>
<keyword evidence="5" id="KW-0902">Two-component regulatory system</keyword>
<gene>
    <name evidence="8" type="ORF">EB1_24860</name>
</gene>
<feature type="transmembrane region" description="Helical" evidence="6">
    <location>
        <begin position="6"/>
        <end position="27"/>
    </location>
</feature>
<evidence type="ECO:0000256" key="4">
    <source>
        <dbReference type="ARBA" id="ARBA00022777"/>
    </source>
</evidence>
<dbReference type="GO" id="GO:0000160">
    <property type="term" value="P:phosphorelay signal transduction system"/>
    <property type="evidence" value="ECO:0007669"/>
    <property type="project" value="UniProtKB-KW"/>
</dbReference>
<dbReference type="Pfam" id="PF02518">
    <property type="entry name" value="HATPase_c"/>
    <property type="match status" value="1"/>
</dbReference>
<keyword evidence="3" id="KW-0808">Transferase</keyword>
<dbReference type="Proteomes" id="UP000321245">
    <property type="component" value="Unassembled WGS sequence"/>
</dbReference>
<dbReference type="SUPFAM" id="SSF55874">
    <property type="entry name" value="ATPase domain of HSP90 chaperone/DNA topoisomerase II/histidine kinase"/>
    <property type="match status" value="1"/>
</dbReference>
<keyword evidence="6" id="KW-1133">Transmembrane helix</keyword>
<evidence type="ECO:0000313" key="9">
    <source>
        <dbReference type="Proteomes" id="UP000321245"/>
    </source>
</evidence>
<accession>A0A511NIX9</accession>
<reference evidence="8 9" key="1">
    <citation type="submission" date="2019-07" db="EMBL/GenBank/DDBJ databases">
        <title>Whole genome shotgun sequence of Empedobacter brevis NBRC 14943.</title>
        <authorList>
            <person name="Hosoyama A."/>
            <person name="Uohara A."/>
            <person name="Ohji S."/>
            <person name="Ichikawa N."/>
        </authorList>
    </citation>
    <scope>NUCLEOTIDE SEQUENCE [LARGE SCALE GENOMIC DNA]</scope>
    <source>
        <strain evidence="8 9">NBRC 14943</strain>
    </source>
</reference>
<dbReference type="CDD" id="cd16917">
    <property type="entry name" value="HATPase_UhpB-NarQ-NarX-like"/>
    <property type="match status" value="1"/>
</dbReference>
<evidence type="ECO:0000256" key="6">
    <source>
        <dbReference type="SAM" id="Phobius"/>
    </source>
</evidence>
<evidence type="ECO:0000259" key="7">
    <source>
        <dbReference type="Pfam" id="PF02518"/>
    </source>
</evidence>
<dbReference type="InterPro" id="IPR050482">
    <property type="entry name" value="Sensor_HK_TwoCompSys"/>
</dbReference>
<dbReference type="PANTHER" id="PTHR24421:SF10">
    <property type="entry name" value="NITRATE_NITRITE SENSOR PROTEIN NARQ"/>
    <property type="match status" value="1"/>
</dbReference>
<dbReference type="InterPro" id="IPR036890">
    <property type="entry name" value="HATPase_C_sf"/>
</dbReference>
<dbReference type="AlphaFoldDB" id="A0A511NIX9"/>
<comment type="caution">
    <text evidence="8">The sequence shown here is derived from an EMBL/GenBank/DDBJ whole genome shotgun (WGS) entry which is preliminary data.</text>
</comment>
<keyword evidence="6" id="KW-0472">Membrane</keyword>
<keyword evidence="4" id="KW-0418">Kinase</keyword>
<name>A0A511NIX9_9FLAO</name>
<keyword evidence="9" id="KW-1185">Reference proteome</keyword>
<evidence type="ECO:0000256" key="3">
    <source>
        <dbReference type="ARBA" id="ARBA00022679"/>
    </source>
</evidence>
<evidence type="ECO:0000256" key="1">
    <source>
        <dbReference type="ARBA" id="ARBA00000085"/>
    </source>
</evidence>
<dbReference type="Gene3D" id="3.30.565.10">
    <property type="entry name" value="Histidine kinase-like ATPase, C-terminal domain"/>
    <property type="match status" value="1"/>
</dbReference>
<organism evidence="8 9">
    <name type="scientific">Empedobacter brevis NBRC 14943 = ATCC 43319</name>
    <dbReference type="NCBI Taxonomy" id="1218108"/>
    <lineage>
        <taxon>Bacteria</taxon>
        <taxon>Pseudomonadati</taxon>
        <taxon>Bacteroidota</taxon>
        <taxon>Flavobacteriia</taxon>
        <taxon>Flavobacteriales</taxon>
        <taxon>Weeksellaceae</taxon>
        <taxon>Empedobacter</taxon>
    </lineage>
</organism>
<dbReference type="GO" id="GO:0004673">
    <property type="term" value="F:protein histidine kinase activity"/>
    <property type="evidence" value="ECO:0007669"/>
    <property type="project" value="UniProtKB-EC"/>
</dbReference>
<dbReference type="EC" id="2.7.13.3" evidence="2"/>
<keyword evidence="6" id="KW-0812">Transmembrane</keyword>
<evidence type="ECO:0000313" key="8">
    <source>
        <dbReference type="EMBL" id="GEM52696.1"/>
    </source>
</evidence>
<evidence type="ECO:0000256" key="2">
    <source>
        <dbReference type="ARBA" id="ARBA00012438"/>
    </source>
</evidence>
<protein>
    <recommendedName>
        <fullName evidence="2">histidine kinase</fullName>
        <ecNumber evidence="2">2.7.13.3</ecNumber>
    </recommendedName>
</protein>
<feature type="domain" description="Histidine kinase/HSP90-like ATPase" evidence="7">
    <location>
        <begin position="159"/>
        <end position="244"/>
    </location>
</feature>
<sequence>MEINYWYIITGMATSFLLCTALLMFYLKYRKNIIQQQYQLKVAELNHQKELLHSVISTQENERKRIAVAVHDDIGNSLNILILLLNRLELNNDELKNGIISQALKITDATRNISHSLYPVNIDELGLILYIEELISILSDKIAVSFHINQFPKKNSFVEVQLFRIIQEFTTNVLKHSTASEIEIWIKGGEHTIYLILSDNGCSFDYNTITKGMGLKNIESRINSLNGTFKWKNVKDRGSRLIVRI</sequence>
<evidence type="ECO:0000256" key="5">
    <source>
        <dbReference type="ARBA" id="ARBA00023012"/>
    </source>
</evidence>
<dbReference type="PANTHER" id="PTHR24421">
    <property type="entry name" value="NITRATE/NITRITE SENSOR PROTEIN NARX-RELATED"/>
    <property type="match status" value="1"/>
</dbReference>
<comment type="catalytic activity">
    <reaction evidence="1">
        <text>ATP + protein L-histidine = ADP + protein N-phospho-L-histidine.</text>
        <dbReference type="EC" id="2.7.13.3"/>
    </reaction>
</comment>